<proteinExistence type="predicted"/>
<name>A0A0V1D7P4_TRIBR</name>
<comment type="caution">
    <text evidence="1">The sequence shown here is derived from an EMBL/GenBank/DDBJ whole genome shotgun (WGS) entry which is preliminary data.</text>
</comment>
<organism evidence="1 2">
    <name type="scientific">Trichinella britovi</name>
    <name type="common">Parasitic roundworm</name>
    <dbReference type="NCBI Taxonomy" id="45882"/>
    <lineage>
        <taxon>Eukaryota</taxon>
        <taxon>Metazoa</taxon>
        <taxon>Ecdysozoa</taxon>
        <taxon>Nematoda</taxon>
        <taxon>Enoplea</taxon>
        <taxon>Dorylaimia</taxon>
        <taxon>Trichinellida</taxon>
        <taxon>Trichinellidae</taxon>
        <taxon>Trichinella</taxon>
    </lineage>
</organism>
<reference evidence="1 2" key="1">
    <citation type="submission" date="2015-01" db="EMBL/GenBank/DDBJ databases">
        <title>Evolution of Trichinella species and genotypes.</title>
        <authorList>
            <person name="Korhonen P.K."/>
            <person name="Edoardo P."/>
            <person name="Giuseppe L.R."/>
            <person name="Gasser R.B."/>
        </authorList>
    </citation>
    <scope>NUCLEOTIDE SEQUENCE [LARGE SCALE GENOMIC DNA]</scope>
    <source>
        <strain evidence="1">ISS120</strain>
    </source>
</reference>
<evidence type="ECO:0000313" key="2">
    <source>
        <dbReference type="Proteomes" id="UP000054653"/>
    </source>
</evidence>
<keyword evidence="2" id="KW-1185">Reference proteome</keyword>
<dbReference type="AlphaFoldDB" id="A0A0V1D7P4"/>
<gene>
    <name evidence="1" type="ORF">T03_5655</name>
</gene>
<protein>
    <submittedName>
        <fullName evidence="1">Uncharacterized protein</fullName>
    </submittedName>
</protein>
<dbReference type="Proteomes" id="UP000054653">
    <property type="component" value="Unassembled WGS sequence"/>
</dbReference>
<sequence length="118" mass="12990">MSAECGNFSSGKQTGMLPSSSFSEIMVRSLSMAKLGILSLFSVMEIGSITFKIPWVGPYQLKWSVSDTLLEHVLDVRMKSEKESLNVSLIIVPMQLFTKYDNLASSLSSAMPHSADEH</sequence>
<accession>A0A0V1D7P4</accession>
<dbReference type="EMBL" id="JYDI01000032">
    <property type="protein sequence ID" value="KRY57368.1"/>
    <property type="molecule type" value="Genomic_DNA"/>
</dbReference>
<evidence type="ECO:0000313" key="1">
    <source>
        <dbReference type="EMBL" id="KRY57368.1"/>
    </source>
</evidence>